<proteinExistence type="predicted"/>
<reference evidence="1" key="1">
    <citation type="submission" date="2021-01" db="EMBL/GenBank/DDBJ databases">
        <title>Whole genome shotgun sequence of Actinoplanes nipponensis NBRC 14063.</title>
        <authorList>
            <person name="Komaki H."/>
            <person name="Tamura T."/>
        </authorList>
    </citation>
    <scope>NUCLEOTIDE SEQUENCE</scope>
    <source>
        <strain evidence="1">NBRC 14063</strain>
    </source>
</reference>
<evidence type="ECO:0000313" key="2">
    <source>
        <dbReference type="Proteomes" id="UP000647172"/>
    </source>
</evidence>
<name>A0A919JLQ0_9ACTN</name>
<sequence>MLVVAGCAGGAVCRADLVAQVAARLPGREAVLRLAAEAENRDFPSSLDLEAFGPKSSPDCSKIRAGGARGAGGVHGAGGAVGAGGEERRFHGCASGLAVSPAGS</sequence>
<organism evidence="1 2">
    <name type="scientific">Actinoplanes nipponensis</name>
    <dbReference type="NCBI Taxonomy" id="135950"/>
    <lineage>
        <taxon>Bacteria</taxon>
        <taxon>Bacillati</taxon>
        <taxon>Actinomycetota</taxon>
        <taxon>Actinomycetes</taxon>
        <taxon>Micromonosporales</taxon>
        <taxon>Micromonosporaceae</taxon>
        <taxon>Actinoplanes</taxon>
    </lineage>
</organism>
<evidence type="ECO:0000313" key="1">
    <source>
        <dbReference type="EMBL" id="GIE52871.1"/>
    </source>
</evidence>
<protein>
    <submittedName>
        <fullName evidence="1">Uncharacterized protein</fullName>
    </submittedName>
</protein>
<dbReference type="AlphaFoldDB" id="A0A919JLQ0"/>
<comment type="caution">
    <text evidence="1">The sequence shown here is derived from an EMBL/GenBank/DDBJ whole genome shotgun (WGS) entry which is preliminary data.</text>
</comment>
<accession>A0A919JLQ0</accession>
<gene>
    <name evidence="1" type="ORF">Ani05nite_64050</name>
</gene>
<dbReference type="EMBL" id="BOMQ01000076">
    <property type="protein sequence ID" value="GIE52871.1"/>
    <property type="molecule type" value="Genomic_DNA"/>
</dbReference>
<keyword evidence="2" id="KW-1185">Reference proteome</keyword>
<dbReference type="Proteomes" id="UP000647172">
    <property type="component" value="Unassembled WGS sequence"/>
</dbReference>